<dbReference type="PANTHER" id="PTHR30399">
    <property type="entry name" value="UNCHARACTERIZED PROTEIN YGJP"/>
    <property type="match status" value="1"/>
</dbReference>
<dbReference type="Gene3D" id="3.30.2010.10">
    <property type="entry name" value="Metalloproteases ('zincins'), catalytic domain"/>
    <property type="match status" value="1"/>
</dbReference>
<dbReference type="InterPro" id="IPR053136">
    <property type="entry name" value="UTP_pyrophosphatase-like"/>
</dbReference>
<dbReference type="CDD" id="cd07344">
    <property type="entry name" value="M48_yhfN_like"/>
    <property type="match status" value="1"/>
</dbReference>
<dbReference type="STRING" id="1802200.A2812_03245"/>
<organism evidence="2 3">
    <name type="scientific">Candidatus Staskawiczbacteria bacterium RIFCSPHIGHO2_01_FULL_36_16</name>
    <dbReference type="NCBI Taxonomy" id="1802200"/>
    <lineage>
        <taxon>Bacteria</taxon>
        <taxon>Candidatus Staskawicziibacteriota</taxon>
    </lineage>
</organism>
<feature type="domain" description="YgjP-like metallopeptidase" evidence="1">
    <location>
        <begin position="6"/>
        <end position="109"/>
    </location>
</feature>
<dbReference type="AlphaFoldDB" id="A0A1G2HPJ7"/>
<dbReference type="Proteomes" id="UP000177190">
    <property type="component" value="Unassembled WGS sequence"/>
</dbReference>
<name>A0A1G2HPJ7_9BACT</name>
<comment type="caution">
    <text evidence="2">The sequence shown here is derived from an EMBL/GenBank/DDBJ whole genome shotgun (WGS) entry which is preliminary data.</text>
</comment>
<sequence>MKKRRRFTIEKREQARKFVAERINYFKGFYNFRINRIAIKNTKTRWGSCSEFRNLNFNYKIIYLKPQLADYLIVHELCHLGELNHSKRYWNLVKKTIPGYVAINKELRKTPVNLV</sequence>
<gene>
    <name evidence="2" type="ORF">A2812_03245</name>
</gene>
<dbReference type="PANTHER" id="PTHR30399:SF1">
    <property type="entry name" value="UTP PYROPHOSPHATASE"/>
    <property type="match status" value="1"/>
</dbReference>
<protein>
    <recommendedName>
        <fullName evidence="1">YgjP-like metallopeptidase domain-containing protein</fullName>
    </recommendedName>
</protein>
<dbReference type="InterPro" id="IPR002725">
    <property type="entry name" value="YgjP-like_metallopeptidase"/>
</dbReference>
<proteinExistence type="predicted"/>
<evidence type="ECO:0000313" key="3">
    <source>
        <dbReference type="Proteomes" id="UP000177190"/>
    </source>
</evidence>
<dbReference type="Pfam" id="PF01863">
    <property type="entry name" value="YgjP-like"/>
    <property type="match status" value="1"/>
</dbReference>
<dbReference type="EMBL" id="MHOM01000022">
    <property type="protein sequence ID" value="OGZ64464.1"/>
    <property type="molecule type" value="Genomic_DNA"/>
</dbReference>
<reference evidence="2 3" key="1">
    <citation type="journal article" date="2016" name="Nat. Commun.">
        <title>Thousands of microbial genomes shed light on interconnected biogeochemical processes in an aquifer system.</title>
        <authorList>
            <person name="Anantharaman K."/>
            <person name="Brown C.T."/>
            <person name="Hug L.A."/>
            <person name="Sharon I."/>
            <person name="Castelle C.J."/>
            <person name="Probst A.J."/>
            <person name="Thomas B.C."/>
            <person name="Singh A."/>
            <person name="Wilkins M.J."/>
            <person name="Karaoz U."/>
            <person name="Brodie E.L."/>
            <person name="Williams K.H."/>
            <person name="Hubbard S.S."/>
            <person name="Banfield J.F."/>
        </authorList>
    </citation>
    <scope>NUCLEOTIDE SEQUENCE [LARGE SCALE GENOMIC DNA]</scope>
</reference>
<evidence type="ECO:0000259" key="1">
    <source>
        <dbReference type="Pfam" id="PF01863"/>
    </source>
</evidence>
<evidence type="ECO:0000313" key="2">
    <source>
        <dbReference type="EMBL" id="OGZ64464.1"/>
    </source>
</evidence>
<accession>A0A1G2HPJ7</accession>